<dbReference type="Proteomes" id="UP000249739">
    <property type="component" value="Unassembled WGS sequence"/>
</dbReference>
<organism evidence="1 2">
    <name type="scientific">Micavibrio aeruginosavorus</name>
    <dbReference type="NCBI Taxonomy" id="349221"/>
    <lineage>
        <taxon>Bacteria</taxon>
        <taxon>Pseudomonadati</taxon>
        <taxon>Bdellovibrionota</taxon>
        <taxon>Bdellovibrionia</taxon>
        <taxon>Bdellovibrionales</taxon>
        <taxon>Pseudobdellovibrionaceae</taxon>
        <taxon>Micavibrio</taxon>
    </lineage>
</organism>
<dbReference type="SUPFAM" id="SSF53187">
    <property type="entry name" value="Zn-dependent exopeptidases"/>
    <property type="match status" value="1"/>
</dbReference>
<dbReference type="InterPro" id="IPR007709">
    <property type="entry name" value="N-FG_amidohydro"/>
</dbReference>
<gene>
    <name evidence="1" type="ORF">DI586_03985</name>
</gene>
<name>A0A2W5FJV2_9BACT</name>
<evidence type="ECO:0000313" key="1">
    <source>
        <dbReference type="EMBL" id="PZP56335.1"/>
    </source>
</evidence>
<dbReference type="Gene3D" id="3.40.630.40">
    <property type="entry name" value="Zn-dependent exopeptidases"/>
    <property type="match status" value="1"/>
</dbReference>
<sequence length="294" mass="33590">MSSLESEILNVYKILQPLPAQTIPVVFNSPHSGTIYPENYGYASALDLLRRTEDLYIDDLYADVTKLGAPLLTCQFARSYIDVNRAEDDIDPDLLDTDWPEKFEPTIRSAAGHGLVHRLIRAGFPIYDRRLNVAEVRDRIDHYYRPYHQALKNLLDTTHYNFGQVWHIDCHSMNSLSSKVGSAFSIKEADFVLGDRDGTTCDPKFTRAIKDFLSDLGYKVSINDPYKGVELLKRYSNPQMGRHGLQIEINKSLYLNEETQEKAKNYNKLKNDLYKLCEFIADWAGAQKIAQAAD</sequence>
<accession>A0A2W5FJV2</accession>
<protein>
    <submittedName>
        <fullName evidence="1">N-formylglutamate amidohydrolase</fullName>
    </submittedName>
</protein>
<keyword evidence="1" id="KW-0378">Hydrolase</keyword>
<comment type="caution">
    <text evidence="1">The sequence shown here is derived from an EMBL/GenBank/DDBJ whole genome shotgun (WGS) entry which is preliminary data.</text>
</comment>
<dbReference type="AlphaFoldDB" id="A0A2W5FJV2"/>
<dbReference type="GO" id="GO:0016787">
    <property type="term" value="F:hydrolase activity"/>
    <property type="evidence" value="ECO:0007669"/>
    <property type="project" value="UniProtKB-KW"/>
</dbReference>
<reference evidence="1 2" key="1">
    <citation type="submission" date="2017-08" db="EMBL/GenBank/DDBJ databases">
        <title>Infants hospitalized years apart are colonized by the same room-sourced microbial strains.</title>
        <authorList>
            <person name="Brooks B."/>
            <person name="Olm M.R."/>
            <person name="Firek B.A."/>
            <person name="Baker R."/>
            <person name="Thomas B.C."/>
            <person name="Morowitz M.J."/>
            <person name="Banfield J.F."/>
        </authorList>
    </citation>
    <scope>NUCLEOTIDE SEQUENCE [LARGE SCALE GENOMIC DNA]</scope>
    <source>
        <strain evidence="1">S2_006_000_R2_64</strain>
    </source>
</reference>
<dbReference type="Pfam" id="PF05013">
    <property type="entry name" value="FGase"/>
    <property type="match status" value="1"/>
</dbReference>
<evidence type="ECO:0000313" key="2">
    <source>
        <dbReference type="Proteomes" id="UP000249739"/>
    </source>
</evidence>
<dbReference type="EMBL" id="QFOT01000029">
    <property type="protein sequence ID" value="PZP56335.1"/>
    <property type="molecule type" value="Genomic_DNA"/>
</dbReference>
<proteinExistence type="predicted"/>